<name>A0A512M3J8_9BACT</name>
<feature type="domain" description="Stress-response A/B barrel" evidence="1">
    <location>
        <begin position="1"/>
        <end position="94"/>
    </location>
</feature>
<reference evidence="2 3" key="1">
    <citation type="submission" date="2019-07" db="EMBL/GenBank/DDBJ databases">
        <title>Whole genome shotgun sequence of Brevifollis gellanilyticus NBRC 108608.</title>
        <authorList>
            <person name="Hosoyama A."/>
            <person name="Uohara A."/>
            <person name="Ohji S."/>
            <person name="Ichikawa N."/>
        </authorList>
    </citation>
    <scope>NUCLEOTIDE SEQUENCE [LARGE SCALE GENOMIC DNA]</scope>
    <source>
        <strain evidence="2 3">NBRC 108608</strain>
    </source>
</reference>
<protein>
    <recommendedName>
        <fullName evidence="1">Stress-response A/B barrel domain-containing protein</fullName>
    </recommendedName>
</protein>
<keyword evidence="3" id="KW-1185">Reference proteome</keyword>
<dbReference type="OrthoDB" id="195903at2"/>
<dbReference type="InterPro" id="IPR013097">
    <property type="entry name" value="Dabb"/>
</dbReference>
<evidence type="ECO:0000313" key="3">
    <source>
        <dbReference type="Proteomes" id="UP000321577"/>
    </source>
</evidence>
<dbReference type="AlphaFoldDB" id="A0A512M3J8"/>
<dbReference type="Pfam" id="PF07876">
    <property type="entry name" value="Dabb"/>
    <property type="match status" value="1"/>
</dbReference>
<evidence type="ECO:0000313" key="2">
    <source>
        <dbReference type="EMBL" id="GEP41329.1"/>
    </source>
</evidence>
<dbReference type="PROSITE" id="PS51502">
    <property type="entry name" value="S_R_A_B_BARREL"/>
    <property type="match status" value="1"/>
</dbReference>
<evidence type="ECO:0000259" key="1">
    <source>
        <dbReference type="PROSITE" id="PS51502"/>
    </source>
</evidence>
<dbReference type="SUPFAM" id="SSF54909">
    <property type="entry name" value="Dimeric alpha+beta barrel"/>
    <property type="match status" value="1"/>
</dbReference>
<dbReference type="EMBL" id="BKAG01000003">
    <property type="protein sequence ID" value="GEP41329.1"/>
    <property type="molecule type" value="Genomic_DNA"/>
</dbReference>
<dbReference type="InterPro" id="IPR011008">
    <property type="entry name" value="Dimeric_a/b-barrel"/>
</dbReference>
<gene>
    <name evidence="2" type="ORF">BGE01nite_06200</name>
</gene>
<proteinExistence type="predicted"/>
<comment type="caution">
    <text evidence="2">The sequence shown here is derived from an EMBL/GenBank/DDBJ whole genome shotgun (WGS) entry which is preliminary data.</text>
</comment>
<dbReference type="Proteomes" id="UP000321577">
    <property type="component" value="Unassembled WGS sequence"/>
</dbReference>
<dbReference type="Gene3D" id="3.30.70.100">
    <property type="match status" value="1"/>
</dbReference>
<accession>A0A512M3J8</accession>
<sequence>MIAYLSLYQLKPEVTEEALENMMFRTRVQLLRVPEVLAVKTGKRVNPNDRFPWFVYLEVESMDKLAICQDDPHYIKFREEVLKPNIADQESTAFEMEPRKDVKYS</sequence>
<dbReference type="RefSeq" id="WP_146848794.1">
    <property type="nucleotide sequence ID" value="NZ_BKAG01000003.1"/>
</dbReference>
<organism evidence="2 3">
    <name type="scientific">Brevifollis gellanilyticus</name>
    <dbReference type="NCBI Taxonomy" id="748831"/>
    <lineage>
        <taxon>Bacteria</taxon>
        <taxon>Pseudomonadati</taxon>
        <taxon>Verrucomicrobiota</taxon>
        <taxon>Verrucomicrobiia</taxon>
        <taxon>Verrucomicrobiales</taxon>
        <taxon>Verrucomicrobiaceae</taxon>
    </lineage>
</organism>